<dbReference type="InterPro" id="IPR029070">
    <property type="entry name" value="Chitinase_insertion_sf"/>
</dbReference>
<dbReference type="PROSITE" id="PS51910">
    <property type="entry name" value="GH18_2"/>
    <property type="match status" value="1"/>
</dbReference>
<dbReference type="InterPro" id="IPR001579">
    <property type="entry name" value="Glyco_hydro_18_chit_AS"/>
</dbReference>
<proteinExistence type="inferred from homology"/>
<dbReference type="GO" id="GO:0005576">
    <property type="term" value="C:extracellular region"/>
    <property type="evidence" value="ECO:0007669"/>
    <property type="project" value="InterPro"/>
</dbReference>
<dbReference type="InterPro" id="IPR050314">
    <property type="entry name" value="Glycosyl_Hydrlase_18"/>
</dbReference>
<dbReference type="InterPro" id="IPR011583">
    <property type="entry name" value="Chitinase_II/V-like_cat"/>
</dbReference>
<evidence type="ECO:0000256" key="5">
    <source>
        <dbReference type="ARBA" id="ARBA00023295"/>
    </source>
</evidence>
<organism evidence="12">
    <name type="scientific">Enterobius vermicularis</name>
    <name type="common">Human pinworm</name>
    <dbReference type="NCBI Taxonomy" id="51028"/>
    <lineage>
        <taxon>Eukaryota</taxon>
        <taxon>Metazoa</taxon>
        <taxon>Ecdysozoa</taxon>
        <taxon>Nematoda</taxon>
        <taxon>Chromadorea</taxon>
        <taxon>Rhabditida</taxon>
        <taxon>Spirurina</taxon>
        <taxon>Oxyuridomorpha</taxon>
        <taxon>Oxyuroidea</taxon>
        <taxon>Oxyuridae</taxon>
        <taxon>Enterobius</taxon>
    </lineage>
</organism>
<dbReference type="SUPFAM" id="SSF54556">
    <property type="entry name" value="Chitinase insertion domain"/>
    <property type="match status" value="1"/>
</dbReference>
<dbReference type="PANTHER" id="PTHR11177">
    <property type="entry name" value="CHITINASE"/>
    <property type="match status" value="1"/>
</dbReference>
<evidence type="ECO:0000256" key="2">
    <source>
        <dbReference type="ARBA" id="ARBA00022669"/>
    </source>
</evidence>
<evidence type="ECO:0000256" key="6">
    <source>
        <dbReference type="RuleBase" id="RU000489"/>
    </source>
</evidence>
<reference evidence="10 11" key="2">
    <citation type="submission" date="2018-10" db="EMBL/GenBank/DDBJ databases">
        <authorList>
            <consortium name="Pathogen Informatics"/>
        </authorList>
    </citation>
    <scope>NUCLEOTIDE SEQUENCE [LARGE SCALE GENOMIC DNA]</scope>
</reference>
<sequence>MESSLFLHLLPFFFVVHFATVYGTTATYEDIDECTNNSKRHTSLSKNYIRPCYFTNWAQYRQGRGKYVPEDYVPGLCTHILVAFGWMNENFTVRAYDPADLPNSWAGEGIYARINKLKLIDRNLKTLLSFGGWTFGIRLFQQMAETSYGRAVFIHSAISFVRLHNFDGIDIDWEYPQTKDDRINYSLLIKELRQAVESEALKTRQEPLLITAAVSAGENTMKNAYDIPEISKYFDFVLLMSYDFHGGWEPETGFNSPLYGRQDEVDWQKNLNVDFAARYWVSHGMPAQKLIIGIPAYGRGWTLKDPIISGLGAPGTASRATKYVGEAGVVAYYEICEMLANGAERYWSDEQQGPYLVQGDQWFSYDDEESILVKIEWLKRNGYGGAFVWTLDFDDFNGQCPNGNGVAYPLINIIARELGGIEIPTVIINTLFKPSRLFNGMSTRAGIQSRISVLYGGTNYLVICDSKEFSCTEDGFYPDNEDCTRFYRCVGGKDYSFSCPDGLNFDVVMRMCDHPDKATCS</sequence>
<feature type="domain" description="Chitin-binding type-2" evidence="8">
    <location>
        <begin position="468"/>
        <end position="521"/>
    </location>
</feature>
<evidence type="ECO:0000313" key="12">
    <source>
        <dbReference type="WBParaSite" id="EVEC_0001104201-mRNA-1"/>
    </source>
</evidence>
<dbReference type="EMBL" id="UXUI01010776">
    <property type="protein sequence ID" value="VDD95617.1"/>
    <property type="molecule type" value="Genomic_DNA"/>
</dbReference>
<evidence type="ECO:0000256" key="7">
    <source>
        <dbReference type="SAM" id="SignalP"/>
    </source>
</evidence>
<name>A0A0N4VJM1_ENTVE</name>
<evidence type="ECO:0000256" key="4">
    <source>
        <dbReference type="ARBA" id="ARBA00023157"/>
    </source>
</evidence>
<keyword evidence="11" id="KW-1185">Reference proteome</keyword>
<dbReference type="GO" id="GO:0005975">
    <property type="term" value="P:carbohydrate metabolic process"/>
    <property type="evidence" value="ECO:0007669"/>
    <property type="project" value="InterPro"/>
</dbReference>
<dbReference type="SMART" id="SM00636">
    <property type="entry name" value="Glyco_18"/>
    <property type="match status" value="1"/>
</dbReference>
<dbReference type="GO" id="GO:0008061">
    <property type="term" value="F:chitin binding"/>
    <property type="evidence" value="ECO:0007669"/>
    <property type="project" value="UniProtKB-KW"/>
</dbReference>
<dbReference type="Gene3D" id="2.170.140.10">
    <property type="entry name" value="Chitin binding domain"/>
    <property type="match status" value="1"/>
</dbReference>
<keyword evidence="7" id="KW-0732">Signal</keyword>
<dbReference type="PANTHER" id="PTHR11177:SF400">
    <property type="entry name" value="ENDOCHITINASE-RELATED"/>
    <property type="match status" value="1"/>
</dbReference>
<evidence type="ECO:0000259" key="9">
    <source>
        <dbReference type="PROSITE" id="PS51910"/>
    </source>
</evidence>
<evidence type="ECO:0000313" key="10">
    <source>
        <dbReference type="EMBL" id="VDD95617.1"/>
    </source>
</evidence>
<dbReference type="InterPro" id="IPR036508">
    <property type="entry name" value="Chitin-bd_dom_sf"/>
</dbReference>
<dbReference type="PROSITE" id="PS50940">
    <property type="entry name" value="CHIT_BIND_II"/>
    <property type="match status" value="1"/>
</dbReference>
<dbReference type="Gene3D" id="3.10.50.10">
    <property type="match status" value="1"/>
</dbReference>
<dbReference type="SMART" id="SM00494">
    <property type="entry name" value="ChtBD2"/>
    <property type="match status" value="1"/>
</dbReference>
<dbReference type="GO" id="GO:0006032">
    <property type="term" value="P:chitin catabolic process"/>
    <property type="evidence" value="ECO:0007669"/>
    <property type="project" value="UniProtKB-ARBA"/>
</dbReference>
<dbReference type="CDD" id="cd02872">
    <property type="entry name" value="GH18_chitolectin_chitotriosidase"/>
    <property type="match status" value="1"/>
</dbReference>
<gene>
    <name evidence="10" type="ORF">EVEC_LOCUS10368</name>
</gene>
<dbReference type="InterPro" id="IPR017853">
    <property type="entry name" value="GH"/>
</dbReference>
<dbReference type="OrthoDB" id="76388at2759"/>
<dbReference type="STRING" id="51028.A0A0N4VJM1"/>
<keyword evidence="4" id="KW-1015">Disulfide bond</keyword>
<keyword evidence="5 6" id="KW-0326">Glycosidase</keyword>
<dbReference type="FunFam" id="3.20.20.80:FF:000007">
    <property type="entry name" value="Acidic mammalian chitinase"/>
    <property type="match status" value="1"/>
</dbReference>
<feature type="domain" description="GH18" evidence="9">
    <location>
        <begin position="48"/>
        <end position="421"/>
    </location>
</feature>
<comment type="similarity">
    <text evidence="1">Belongs to the glycosyl hydrolase 18 family. Chitinase class II subfamily.</text>
</comment>
<keyword evidence="2" id="KW-0147">Chitin-binding</keyword>
<evidence type="ECO:0000259" key="8">
    <source>
        <dbReference type="PROSITE" id="PS50940"/>
    </source>
</evidence>
<dbReference type="Gene3D" id="3.20.20.80">
    <property type="entry name" value="Glycosidases"/>
    <property type="match status" value="1"/>
</dbReference>
<dbReference type="InterPro" id="IPR001223">
    <property type="entry name" value="Glyco_hydro18_cat"/>
</dbReference>
<reference evidence="12" key="1">
    <citation type="submission" date="2017-02" db="UniProtKB">
        <authorList>
            <consortium name="WormBaseParasite"/>
        </authorList>
    </citation>
    <scope>IDENTIFICATION</scope>
</reference>
<evidence type="ECO:0000256" key="3">
    <source>
        <dbReference type="ARBA" id="ARBA00022801"/>
    </source>
</evidence>
<evidence type="ECO:0000313" key="11">
    <source>
        <dbReference type="Proteomes" id="UP000274131"/>
    </source>
</evidence>
<dbReference type="Pfam" id="PF00704">
    <property type="entry name" value="Glyco_hydro_18"/>
    <property type="match status" value="1"/>
</dbReference>
<accession>A0A0N4VJM1</accession>
<dbReference type="SUPFAM" id="SSF57625">
    <property type="entry name" value="Invertebrate chitin-binding proteins"/>
    <property type="match status" value="1"/>
</dbReference>
<keyword evidence="3 6" id="KW-0378">Hydrolase</keyword>
<dbReference type="WBParaSite" id="EVEC_0001104201-mRNA-1">
    <property type="protein sequence ID" value="EVEC_0001104201-mRNA-1"/>
    <property type="gene ID" value="EVEC_0001104201"/>
</dbReference>
<feature type="chain" id="PRO_5043123001" evidence="7">
    <location>
        <begin position="27"/>
        <end position="521"/>
    </location>
</feature>
<dbReference type="SUPFAM" id="SSF51445">
    <property type="entry name" value="(Trans)glycosidases"/>
    <property type="match status" value="1"/>
</dbReference>
<dbReference type="Pfam" id="PF01607">
    <property type="entry name" value="CBM_14"/>
    <property type="match status" value="1"/>
</dbReference>
<dbReference type="PROSITE" id="PS01095">
    <property type="entry name" value="GH18_1"/>
    <property type="match status" value="1"/>
</dbReference>
<evidence type="ECO:0000256" key="1">
    <source>
        <dbReference type="ARBA" id="ARBA00009121"/>
    </source>
</evidence>
<feature type="signal peptide" evidence="7">
    <location>
        <begin position="1"/>
        <end position="26"/>
    </location>
</feature>
<protein>
    <submittedName>
        <fullName evidence="12">Chitin-binding type-2 domain-containing protein</fullName>
    </submittedName>
</protein>
<dbReference type="InterPro" id="IPR002557">
    <property type="entry name" value="Chitin-bd_dom"/>
</dbReference>
<dbReference type="FunFam" id="3.10.50.10:FF:000008">
    <property type="entry name" value="Chitinase 11"/>
    <property type="match status" value="1"/>
</dbReference>
<dbReference type="Proteomes" id="UP000274131">
    <property type="component" value="Unassembled WGS sequence"/>
</dbReference>
<dbReference type="GO" id="GO:0004568">
    <property type="term" value="F:chitinase activity"/>
    <property type="evidence" value="ECO:0007669"/>
    <property type="project" value="UniProtKB-ARBA"/>
</dbReference>
<dbReference type="AlphaFoldDB" id="A0A0N4VJM1"/>